<evidence type="ECO:0000313" key="2">
    <source>
        <dbReference type="EMBL" id="RIY34419.1"/>
    </source>
</evidence>
<dbReference type="InterPro" id="IPR003779">
    <property type="entry name" value="CMD-like"/>
</dbReference>
<dbReference type="Proteomes" id="UP000265964">
    <property type="component" value="Unassembled WGS sequence"/>
</dbReference>
<evidence type="ECO:0000259" key="1">
    <source>
        <dbReference type="Pfam" id="PF02627"/>
    </source>
</evidence>
<gene>
    <name evidence="2" type="ORF">CKF59_05485</name>
</gene>
<dbReference type="RefSeq" id="WP_119534958.1">
    <property type="nucleotide sequence ID" value="NZ_NRJF01000160.1"/>
</dbReference>
<dbReference type="AlphaFoldDB" id="A0A3A1YB01"/>
<accession>A0A3A1YB01</accession>
<dbReference type="InterPro" id="IPR029032">
    <property type="entry name" value="AhpD-like"/>
</dbReference>
<dbReference type="OrthoDB" id="9802489at2"/>
<dbReference type="InterPro" id="IPR052512">
    <property type="entry name" value="4CMD/NDH-1_regulator"/>
</dbReference>
<evidence type="ECO:0000313" key="3">
    <source>
        <dbReference type="Proteomes" id="UP000265964"/>
    </source>
</evidence>
<proteinExistence type="predicted"/>
<protein>
    <recommendedName>
        <fullName evidence="1">Carboxymuconolactone decarboxylase-like domain-containing protein</fullName>
    </recommendedName>
</protein>
<dbReference type="SUPFAM" id="SSF69118">
    <property type="entry name" value="AhpD-like"/>
    <property type="match status" value="1"/>
</dbReference>
<sequence length="201" mass="22613">MPNFQTRIKAIQQLQPLSEAQLVIAPLVHFASLGKLETLKPHMVKALSLGWNLSQLQEVCLQIYPFAGFPRALNALTTLEQVAKELNLEYPQPRGKAYQQELNYYALGEQIFSTLCQIPTPEYLQNFAGIDTALKAHLFGYLFARSELSPVNRELVAVATLASLEHLEPQLRGHMQILRNLGISSKDLELYLGQIKQEVLS</sequence>
<dbReference type="EMBL" id="NRJF01000160">
    <property type="protein sequence ID" value="RIY34419.1"/>
    <property type="molecule type" value="Genomic_DNA"/>
</dbReference>
<dbReference type="PANTHER" id="PTHR33570:SF2">
    <property type="entry name" value="CARBOXYMUCONOLACTONE DECARBOXYLASE-LIKE DOMAIN-CONTAINING PROTEIN"/>
    <property type="match status" value="1"/>
</dbReference>
<comment type="caution">
    <text evidence="2">The sequence shown here is derived from an EMBL/GenBank/DDBJ whole genome shotgun (WGS) entry which is preliminary data.</text>
</comment>
<reference evidence="2 3" key="1">
    <citation type="submission" date="2017-08" db="EMBL/GenBank/DDBJ databases">
        <title>Reclassification of Bisgaard taxon 37 and 44.</title>
        <authorList>
            <person name="Christensen H."/>
        </authorList>
    </citation>
    <scope>NUCLEOTIDE SEQUENCE [LARGE SCALE GENOMIC DNA]</scope>
    <source>
        <strain evidence="2 3">EEAB3T1</strain>
    </source>
</reference>
<keyword evidence="3" id="KW-1185">Reference proteome</keyword>
<dbReference type="GO" id="GO:0051920">
    <property type="term" value="F:peroxiredoxin activity"/>
    <property type="evidence" value="ECO:0007669"/>
    <property type="project" value="InterPro"/>
</dbReference>
<dbReference type="Gene3D" id="1.20.1290.10">
    <property type="entry name" value="AhpD-like"/>
    <property type="match status" value="1"/>
</dbReference>
<organism evidence="2 3">
    <name type="scientific">Psittacicella gerlachiana</name>
    <dbReference type="NCBI Taxonomy" id="2028574"/>
    <lineage>
        <taxon>Bacteria</taxon>
        <taxon>Pseudomonadati</taxon>
        <taxon>Pseudomonadota</taxon>
        <taxon>Gammaproteobacteria</taxon>
        <taxon>Pasteurellales</taxon>
        <taxon>Psittacicellaceae</taxon>
        <taxon>Psittacicella</taxon>
    </lineage>
</organism>
<dbReference type="PANTHER" id="PTHR33570">
    <property type="entry name" value="4-CARBOXYMUCONOLACTONE DECARBOXYLASE FAMILY PROTEIN"/>
    <property type="match status" value="1"/>
</dbReference>
<name>A0A3A1YB01_9GAMM</name>
<dbReference type="Pfam" id="PF02627">
    <property type="entry name" value="CMD"/>
    <property type="match status" value="1"/>
</dbReference>
<feature type="domain" description="Carboxymuconolactone decarboxylase-like" evidence="1">
    <location>
        <begin position="136"/>
        <end position="190"/>
    </location>
</feature>